<name>A0A0G0FRR1_9BACT</name>
<reference evidence="1 2" key="1">
    <citation type="journal article" date="2015" name="Nature">
        <title>rRNA introns, odd ribosomes, and small enigmatic genomes across a large radiation of phyla.</title>
        <authorList>
            <person name="Brown C.T."/>
            <person name="Hug L.A."/>
            <person name="Thomas B.C."/>
            <person name="Sharon I."/>
            <person name="Castelle C.J."/>
            <person name="Singh A."/>
            <person name="Wilkins M.J."/>
            <person name="Williams K.H."/>
            <person name="Banfield J.F."/>
        </authorList>
    </citation>
    <scope>NUCLEOTIDE SEQUENCE [LARGE SCALE GENOMIC DNA]</scope>
</reference>
<organism evidence="1 2">
    <name type="scientific">Berkelbacteria bacterium GW2011_GWA1_36_9</name>
    <dbReference type="NCBI Taxonomy" id="1618331"/>
    <lineage>
        <taxon>Bacteria</taxon>
        <taxon>Candidatus Berkelbacteria</taxon>
    </lineage>
</organism>
<gene>
    <name evidence="1" type="ORF">US31_C0030G0004</name>
</gene>
<dbReference type="PROSITE" id="PS51257">
    <property type="entry name" value="PROKAR_LIPOPROTEIN"/>
    <property type="match status" value="1"/>
</dbReference>
<accession>A0A0G0FRR1</accession>
<comment type="caution">
    <text evidence="1">The sequence shown here is derived from an EMBL/GenBank/DDBJ whole genome shotgun (WGS) entry which is preliminary data.</text>
</comment>
<protein>
    <recommendedName>
        <fullName evidence="3">Lipoprotein</fullName>
    </recommendedName>
</protein>
<evidence type="ECO:0000313" key="2">
    <source>
        <dbReference type="Proteomes" id="UP000034508"/>
    </source>
</evidence>
<sequence>MKLRDIILGSVLIAGITGCVSEPITYGPLAQSKFIFPKGSQGSNITRGPYYGFTLVLSKEEYSNDRTAILVKESSGNPPCYLEVVFEDSASEGTIVRKEGNVEYYPEEVRKLAGLSKK</sequence>
<dbReference type="EMBL" id="LBSM01000030">
    <property type="protein sequence ID" value="KKQ16555.1"/>
    <property type="molecule type" value="Genomic_DNA"/>
</dbReference>
<dbReference type="Proteomes" id="UP000034508">
    <property type="component" value="Unassembled WGS sequence"/>
</dbReference>
<dbReference type="AlphaFoldDB" id="A0A0G0FRR1"/>
<evidence type="ECO:0008006" key="3">
    <source>
        <dbReference type="Google" id="ProtNLM"/>
    </source>
</evidence>
<evidence type="ECO:0000313" key="1">
    <source>
        <dbReference type="EMBL" id="KKQ16555.1"/>
    </source>
</evidence>
<proteinExistence type="predicted"/>